<name>A0AAW2NPP9_SESRA</name>
<dbReference type="EMBL" id="JACGWJ010000019">
    <property type="protein sequence ID" value="KAL0345183.1"/>
    <property type="molecule type" value="Genomic_DNA"/>
</dbReference>
<accession>A0AAW2NPP9</accession>
<feature type="domain" description="RDRP3-5 N-terminal" evidence="1">
    <location>
        <begin position="11"/>
        <end position="75"/>
    </location>
</feature>
<organism evidence="2">
    <name type="scientific">Sesamum radiatum</name>
    <name type="common">Black benniseed</name>
    <dbReference type="NCBI Taxonomy" id="300843"/>
    <lineage>
        <taxon>Eukaryota</taxon>
        <taxon>Viridiplantae</taxon>
        <taxon>Streptophyta</taxon>
        <taxon>Embryophyta</taxon>
        <taxon>Tracheophyta</taxon>
        <taxon>Spermatophyta</taxon>
        <taxon>Magnoliopsida</taxon>
        <taxon>eudicotyledons</taxon>
        <taxon>Gunneridae</taxon>
        <taxon>Pentapetalae</taxon>
        <taxon>asterids</taxon>
        <taxon>lamiids</taxon>
        <taxon>Lamiales</taxon>
        <taxon>Pedaliaceae</taxon>
        <taxon>Sesamum</taxon>
    </lineage>
</organism>
<evidence type="ECO:0000313" key="2">
    <source>
        <dbReference type="EMBL" id="KAL0345183.1"/>
    </source>
</evidence>
<sequence length="105" mass="11670">MDASSPDQDVRLPESVEMIIQRICLEKNQPPLKKYARNMLALIGEQAALKVLTTVLFSKTLRTFSGYVSFLVKKDFPDEAAAVLSAYDSPQCSTSPNKSPHTPRK</sequence>
<protein>
    <recommendedName>
        <fullName evidence="1">RDRP3-5 N-terminal domain-containing protein</fullName>
    </recommendedName>
</protein>
<evidence type="ECO:0000259" key="1">
    <source>
        <dbReference type="Pfam" id="PF26249"/>
    </source>
</evidence>
<reference evidence="2" key="1">
    <citation type="submission" date="2020-06" db="EMBL/GenBank/DDBJ databases">
        <authorList>
            <person name="Li T."/>
            <person name="Hu X."/>
            <person name="Zhang T."/>
            <person name="Song X."/>
            <person name="Zhang H."/>
            <person name="Dai N."/>
            <person name="Sheng W."/>
            <person name="Hou X."/>
            <person name="Wei L."/>
        </authorList>
    </citation>
    <scope>NUCLEOTIDE SEQUENCE</scope>
    <source>
        <strain evidence="2">G02</strain>
        <tissue evidence="2">Leaf</tissue>
    </source>
</reference>
<gene>
    <name evidence="2" type="ORF">Sradi_4349600</name>
</gene>
<reference evidence="2" key="2">
    <citation type="journal article" date="2024" name="Plant">
        <title>Genomic evolution and insights into agronomic trait innovations of Sesamum species.</title>
        <authorList>
            <person name="Miao H."/>
            <person name="Wang L."/>
            <person name="Qu L."/>
            <person name="Liu H."/>
            <person name="Sun Y."/>
            <person name="Le M."/>
            <person name="Wang Q."/>
            <person name="Wei S."/>
            <person name="Zheng Y."/>
            <person name="Lin W."/>
            <person name="Duan Y."/>
            <person name="Cao H."/>
            <person name="Xiong S."/>
            <person name="Wang X."/>
            <person name="Wei L."/>
            <person name="Li C."/>
            <person name="Ma Q."/>
            <person name="Ju M."/>
            <person name="Zhao R."/>
            <person name="Li G."/>
            <person name="Mu C."/>
            <person name="Tian Q."/>
            <person name="Mei H."/>
            <person name="Zhang T."/>
            <person name="Gao T."/>
            <person name="Zhang H."/>
        </authorList>
    </citation>
    <scope>NUCLEOTIDE SEQUENCE</scope>
    <source>
        <strain evidence="2">G02</strain>
    </source>
</reference>
<dbReference type="Pfam" id="PF26249">
    <property type="entry name" value="4HB_RdRP3_N"/>
    <property type="match status" value="1"/>
</dbReference>
<comment type="caution">
    <text evidence="2">The sequence shown here is derived from an EMBL/GenBank/DDBJ whole genome shotgun (WGS) entry which is preliminary data.</text>
</comment>
<dbReference type="AlphaFoldDB" id="A0AAW2NPP9"/>
<dbReference type="InterPro" id="IPR058697">
    <property type="entry name" value="RDRP3-5_N"/>
</dbReference>
<proteinExistence type="predicted"/>